<dbReference type="PANTHER" id="PTHR43531:SF14">
    <property type="entry name" value="METHYL-ACCEPTING CHEMOTAXIS PROTEIN I-RELATED"/>
    <property type="match status" value="1"/>
</dbReference>
<dbReference type="InterPro" id="IPR051310">
    <property type="entry name" value="MCP_chemotaxis"/>
</dbReference>
<keyword evidence="3" id="KW-0807">Transducer</keyword>
<comment type="similarity">
    <text evidence="2">Belongs to the methyl-accepting chemotaxis (MCP) protein family.</text>
</comment>
<dbReference type="SMART" id="SM00283">
    <property type="entry name" value="MA"/>
    <property type="match status" value="1"/>
</dbReference>
<feature type="transmembrane region" description="Helical" evidence="4">
    <location>
        <begin position="44"/>
        <end position="64"/>
    </location>
</feature>
<evidence type="ECO:0000256" key="4">
    <source>
        <dbReference type="SAM" id="Phobius"/>
    </source>
</evidence>
<dbReference type="GO" id="GO:0004888">
    <property type="term" value="F:transmembrane signaling receptor activity"/>
    <property type="evidence" value="ECO:0007669"/>
    <property type="project" value="TreeGrafter"/>
</dbReference>
<evidence type="ECO:0000256" key="1">
    <source>
        <dbReference type="ARBA" id="ARBA00022481"/>
    </source>
</evidence>
<keyword evidence="1" id="KW-0488">Methylation</keyword>
<comment type="caution">
    <text evidence="6">The sequence shown here is derived from an EMBL/GenBank/DDBJ whole genome shotgun (WGS) entry which is preliminary data.</text>
</comment>
<evidence type="ECO:0000259" key="5">
    <source>
        <dbReference type="PROSITE" id="PS50111"/>
    </source>
</evidence>
<evidence type="ECO:0000256" key="3">
    <source>
        <dbReference type="PROSITE-ProRule" id="PRU00284"/>
    </source>
</evidence>
<evidence type="ECO:0000256" key="2">
    <source>
        <dbReference type="ARBA" id="ARBA00029447"/>
    </source>
</evidence>
<feature type="transmembrane region" description="Helical" evidence="4">
    <location>
        <begin position="176"/>
        <end position="194"/>
    </location>
</feature>
<dbReference type="Gene3D" id="1.10.287.950">
    <property type="entry name" value="Methyl-accepting chemotaxis protein"/>
    <property type="match status" value="1"/>
</dbReference>
<keyword evidence="7" id="KW-1185">Reference proteome</keyword>
<organism evidence="6 7">
    <name type="scientific">Obesumbacterium proteus ATCC 12841</name>
    <dbReference type="NCBI Taxonomy" id="1354268"/>
    <lineage>
        <taxon>Bacteria</taxon>
        <taxon>Pseudomonadati</taxon>
        <taxon>Pseudomonadota</taxon>
        <taxon>Gammaproteobacteria</taxon>
        <taxon>Enterobacterales</taxon>
        <taxon>Hafniaceae</taxon>
        <taxon>Obesumbacterium</taxon>
    </lineage>
</organism>
<evidence type="ECO:0000313" key="6">
    <source>
        <dbReference type="EMBL" id="OAT57567.1"/>
    </source>
</evidence>
<dbReference type="AlphaFoldDB" id="A0AA91EG22"/>
<dbReference type="GO" id="GO:0006935">
    <property type="term" value="P:chemotaxis"/>
    <property type="evidence" value="ECO:0007669"/>
    <property type="project" value="TreeGrafter"/>
</dbReference>
<name>A0AA91EG22_9GAMM</name>
<dbReference type="Proteomes" id="UP000078431">
    <property type="component" value="Unassembled WGS sequence"/>
</dbReference>
<keyword evidence="4" id="KW-1133">Transmembrane helix</keyword>
<proteinExistence type="inferred from homology"/>
<evidence type="ECO:0000313" key="7">
    <source>
        <dbReference type="Proteomes" id="UP000078431"/>
    </source>
</evidence>
<feature type="transmembrane region" description="Helical" evidence="4">
    <location>
        <begin position="95"/>
        <end position="113"/>
    </location>
</feature>
<reference evidence="6 7" key="1">
    <citation type="submission" date="2016-04" db="EMBL/GenBank/DDBJ databases">
        <title>ATOL: Assembling a taxonomically balanced genome-scale reconstruction of the evolutionary history of the Enterobacteriaceae.</title>
        <authorList>
            <person name="Plunkett G.III."/>
            <person name="Neeno-Eckwall E.C."/>
            <person name="Glasner J.D."/>
            <person name="Perna N.T."/>
        </authorList>
    </citation>
    <scope>NUCLEOTIDE SEQUENCE [LARGE SCALE GENOMIC DNA]</scope>
    <source>
        <strain evidence="6 7">ATCC 12841</strain>
    </source>
</reference>
<gene>
    <name evidence="6" type="ORF">M993_03740</name>
</gene>
<dbReference type="Pfam" id="PF00015">
    <property type="entry name" value="MCPsignal"/>
    <property type="match status" value="1"/>
</dbReference>
<feature type="transmembrane region" description="Helical" evidence="4">
    <location>
        <begin position="70"/>
        <end position="88"/>
    </location>
</feature>
<dbReference type="PROSITE" id="PS50111">
    <property type="entry name" value="CHEMOTAXIS_TRANSDUC_2"/>
    <property type="match status" value="1"/>
</dbReference>
<keyword evidence="4" id="KW-0472">Membrane</keyword>
<dbReference type="PANTHER" id="PTHR43531">
    <property type="entry name" value="PROTEIN ICFG"/>
    <property type="match status" value="1"/>
</dbReference>
<protein>
    <submittedName>
        <fullName evidence="6">Methyl-accepting chemotaxis protein I</fullName>
    </submittedName>
</protein>
<dbReference type="GO" id="GO:0005886">
    <property type="term" value="C:plasma membrane"/>
    <property type="evidence" value="ECO:0007669"/>
    <property type="project" value="TreeGrafter"/>
</dbReference>
<dbReference type="GO" id="GO:0007165">
    <property type="term" value="P:signal transduction"/>
    <property type="evidence" value="ECO:0007669"/>
    <property type="project" value="UniProtKB-KW"/>
</dbReference>
<sequence length="499" mass="54343">MCKTLAILISDSMDDKMVTATILQSKGESPETVSLEQIYRRADWLMFLLVWGLFAIALGVGWYYEHTSTAVIAGLILVLSSTLIKMLFPGKLITRLFYAFTLLGFAALLIQLGEGETEFHFSVFVLLSALLAYRDYRPLLMGALTAALHHLLFNYLQENDLYGIVCFMHPGFHMVIFHALFVVAQTAILIYMAVHMARDARSASEVAQLASHINREAGCLTLDREEHPSHSAFARTFSSTLKTMRNTLGQVNHGIAMVQGGAESILLQNSALSQRTDEQASALAVVASAMAQLTSVSAHTSEKALLAQELALQASNVAIRGDENIAATIQTMAQIREESVRISNILEIIDGIAFQTNILSLNASVEAARAGVHGKGFSVVATEVRVLAQRCENAAKEIRQLIAVSVSCTQTGSRQVSAAGVTMQEVMSSITHLSQLVDELSEMSVQQRVSIAQMHESIAQIDNSVQENVSHVAETVRVAQQQGHQADALKQAISVFRLA</sequence>
<keyword evidence="4" id="KW-0812">Transmembrane</keyword>
<feature type="domain" description="Methyl-accepting transducer" evidence="5">
    <location>
        <begin position="254"/>
        <end position="483"/>
    </location>
</feature>
<dbReference type="InterPro" id="IPR004089">
    <property type="entry name" value="MCPsignal_dom"/>
</dbReference>
<dbReference type="EMBL" id="LXEX01000055">
    <property type="protein sequence ID" value="OAT57567.1"/>
    <property type="molecule type" value="Genomic_DNA"/>
</dbReference>
<dbReference type="SUPFAM" id="SSF58104">
    <property type="entry name" value="Methyl-accepting chemotaxis protein (MCP) signaling domain"/>
    <property type="match status" value="1"/>
</dbReference>
<accession>A0AA91EG22</accession>